<sequence length="401" mass="44060">MSTRAFLETLKSPSDMSSRSVSPVVLRPTLTPTPHQKQRSSSMNSVGSTQPDHHRSMSIVSLESPRNSIVSVDDFFVKPARNNSSLSLALLGVGSPLESTKDSYPVTNRTSRTKRRSACAIFSDEDSSEPEHVVTRTSAWRRRRLSDKVHKPDFLLSFKNNFKFKYDSYVKPKAPVASSEEPMPSPLSAAVEPHNSVFNPLDHEVLPPAARLPVTPTAKKVRLSSMTQLMFLKKKLLLLKDIQLELLASHASTTASYPAGHEIRSPSHFLTQPAPSRGNPRIHIPNAAAEPPYLSTSSSSVTSCNPTWRSPSPPQGSSSSLQTVPSTLPLPPTEQTLLQQNKLITELNRKWNRAMFPASLDNFANHDACAMDYASGQMVVSKKRGRSELSSSTDSLATNYS</sequence>
<organism evidence="2 3">
    <name type="scientific">Metschnikowia aff. pulcherrima</name>
    <dbReference type="NCBI Taxonomy" id="2163413"/>
    <lineage>
        <taxon>Eukaryota</taxon>
        <taxon>Fungi</taxon>
        <taxon>Dikarya</taxon>
        <taxon>Ascomycota</taxon>
        <taxon>Saccharomycotina</taxon>
        <taxon>Pichiomycetes</taxon>
        <taxon>Metschnikowiaceae</taxon>
        <taxon>Metschnikowia</taxon>
    </lineage>
</organism>
<feature type="region of interest" description="Disordered" evidence="1">
    <location>
        <begin position="1"/>
        <end position="56"/>
    </location>
</feature>
<accession>A0A4P6XH00</accession>
<feature type="region of interest" description="Disordered" evidence="1">
    <location>
        <begin position="256"/>
        <end position="333"/>
    </location>
</feature>
<reference evidence="3" key="1">
    <citation type="submission" date="2019-03" db="EMBL/GenBank/DDBJ databases">
        <title>Snf2 controls pulcherriminic acid biosynthesis and connects pigmentation and antifungal activity of the yeast Metschnikowia pulcherrima.</title>
        <authorList>
            <person name="Gore-Lloyd D."/>
            <person name="Sumann I."/>
            <person name="Brachmann A.O."/>
            <person name="Schneeberger K."/>
            <person name="Ortiz-Merino R.A."/>
            <person name="Moreno-Beltran M."/>
            <person name="Schlaefli M."/>
            <person name="Kirner P."/>
            <person name="Santos Kron A."/>
            <person name="Wolfe K.H."/>
            <person name="Piel J."/>
            <person name="Ahrens C.H."/>
            <person name="Henk D."/>
            <person name="Freimoser F.M."/>
        </authorList>
    </citation>
    <scope>NUCLEOTIDE SEQUENCE [LARGE SCALE GENOMIC DNA]</scope>
    <source>
        <strain evidence="3">APC 1.2</strain>
    </source>
</reference>
<evidence type="ECO:0000313" key="3">
    <source>
        <dbReference type="Proteomes" id="UP000292447"/>
    </source>
</evidence>
<gene>
    <name evidence="2" type="ORF">METSCH_A10920</name>
</gene>
<dbReference type="Proteomes" id="UP000292447">
    <property type="component" value="Chromosome I"/>
</dbReference>
<name>A0A4P6XH00_9ASCO</name>
<feature type="compositionally biased region" description="Polar residues" evidence="1">
    <location>
        <begin position="39"/>
        <end position="50"/>
    </location>
</feature>
<feature type="compositionally biased region" description="Low complexity" evidence="1">
    <location>
        <begin position="12"/>
        <end position="34"/>
    </location>
</feature>
<evidence type="ECO:0000256" key="1">
    <source>
        <dbReference type="SAM" id="MobiDB-lite"/>
    </source>
</evidence>
<evidence type="ECO:0000313" key="2">
    <source>
        <dbReference type="EMBL" id="QBM86450.1"/>
    </source>
</evidence>
<keyword evidence="3" id="KW-1185">Reference proteome</keyword>
<dbReference type="EMBL" id="CP034456">
    <property type="protein sequence ID" value="QBM86450.1"/>
    <property type="molecule type" value="Genomic_DNA"/>
</dbReference>
<proteinExistence type="predicted"/>
<protein>
    <submittedName>
        <fullName evidence="2">Uncharacterized protein</fullName>
    </submittedName>
</protein>
<dbReference type="AlphaFoldDB" id="A0A4P6XH00"/>